<dbReference type="Pfam" id="PF03951">
    <property type="entry name" value="Gln-synt_N"/>
    <property type="match status" value="1"/>
</dbReference>
<dbReference type="PROSITE" id="PS51986">
    <property type="entry name" value="GS_BETA_GRASP"/>
    <property type="match status" value="1"/>
</dbReference>
<protein>
    <recommendedName>
        <fullName evidence="3 11">Glutamine synthetase</fullName>
        <ecNumber evidence="11">6.3.1.2</ecNumber>
    </recommendedName>
</protein>
<dbReference type="InterPro" id="IPR008146">
    <property type="entry name" value="Gln_synth_cat_dom"/>
</dbReference>
<dbReference type="SUPFAM" id="SSF54368">
    <property type="entry name" value="Glutamine synthetase, N-terminal domain"/>
    <property type="match status" value="1"/>
</dbReference>
<dbReference type="InterPro" id="IPR008147">
    <property type="entry name" value="Gln_synt_N"/>
</dbReference>
<dbReference type="InterPro" id="IPR014746">
    <property type="entry name" value="Gln_synth/guanido_kin_cat_dom"/>
</dbReference>
<dbReference type="GO" id="GO:0006542">
    <property type="term" value="P:glutamine biosynthetic process"/>
    <property type="evidence" value="ECO:0007669"/>
    <property type="project" value="InterPro"/>
</dbReference>
<dbReference type="PANTHER" id="PTHR43785:SF12">
    <property type="entry name" value="TYPE-1 GLUTAMINE SYNTHETASE 2"/>
    <property type="match status" value="1"/>
</dbReference>
<name>A0A2A6Z774_9FIRM</name>
<comment type="cofactor">
    <cofactor evidence="1">
        <name>Mg(2+)</name>
        <dbReference type="ChEBI" id="CHEBI:18420"/>
    </cofactor>
</comment>
<evidence type="ECO:0000256" key="3">
    <source>
        <dbReference type="ARBA" id="ARBA00021364"/>
    </source>
</evidence>
<keyword evidence="7" id="KW-0460">Magnesium</keyword>
<dbReference type="GO" id="GO:0004356">
    <property type="term" value="F:glutamine synthetase activity"/>
    <property type="evidence" value="ECO:0007669"/>
    <property type="project" value="UniProtKB-EC"/>
</dbReference>
<feature type="domain" description="GS catalytic" evidence="13">
    <location>
        <begin position="108"/>
        <end position="439"/>
    </location>
</feature>
<dbReference type="SUPFAM" id="SSF55931">
    <property type="entry name" value="Glutamine synthetase/guanido kinase"/>
    <property type="match status" value="1"/>
</dbReference>
<evidence type="ECO:0000256" key="11">
    <source>
        <dbReference type="RuleBase" id="RU004356"/>
    </source>
</evidence>
<dbReference type="EC" id="6.3.1.2" evidence="11"/>
<dbReference type="AlphaFoldDB" id="A0A2A6Z774"/>
<keyword evidence="15" id="KW-1185">Reference proteome</keyword>
<evidence type="ECO:0000259" key="13">
    <source>
        <dbReference type="PROSITE" id="PS51987"/>
    </source>
</evidence>
<dbReference type="SMART" id="SM01230">
    <property type="entry name" value="Gln-synt_C"/>
    <property type="match status" value="1"/>
</dbReference>
<comment type="catalytic activity">
    <reaction evidence="8 11">
        <text>L-glutamate + NH4(+) + ATP = L-glutamine + ADP + phosphate + H(+)</text>
        <dbReference type="Rhea" id="RHEA:16169"/>
        <dbReference type="ChEBI" id="CHEBI:15378"/>
        <dbReference type="ChEBI" id="CHEBI:28938"/>
        <dbReference type="ChEBI" id="CHEBI:29985"/>
        <dbReference type="ChEBI" id="CHEBI:30616"/>
        <dbReference type="ChEBI" id="CHEBI:43474"/>
        <dbReference type="ChEBI" id="CHEBI:58359"/>
        <dbReference type="ChEBI" id="CHEBI:456216"/>
        <dbReference type="EC" id="6.3.1.2"/>
    </reaction>
</comment>
<sequence length="439" mass="48918">MSYSTQQDILDFVEDNNVKFVRFAFCDIFGTQKNIAVLASDLPKALEDGVCFDGSSIAGFMKVEESDLVLRPDLSTVTILPWRPTEGRVMQFFCDVEKPDGQPFGGNCRGFLRSVNRKFKKLGITCNVGAECEFYLFENDDRGRPTRIPIDFGGYFDVAPLDAGENLRRDICLTMEQMGMSPQHSHHESGNGQNEIDCHHAGPLKTADNVMMFKQIVRAIATRSGIHASFLPKPLPDQAGSGLHINLSLYMDGRNLFEGDIAPDSIAGSFMAGVLAHSRELTVFTNPLPNSYQRFGCDEAPRYVSWSRQNRSQLVRIPQVKGDNCRMELRSPDPACNPYLAIGLVLAAGLDGIENRMVLSAPVNKNLFDPSMAEGLSLETLPASLEEAVQAAEESEFLRRVLPEQLASRYFTEELKRCEALKHASDPVEYERTHYFNAI</sequence>
<dbReference type="InterPro" id="IPR027303">
    <property type="entry name" value="Gln_synth_gly_rich_site"/>
</dbReference>
<dbReference type="Gene3D" id="3.10.20.70">
    <property type="entry name" value="Glutamine synthetase, N-terminal domain"/>
    <property type="match status" value="1"/>
</dbReference>
<comment type="caution">
    <text evidence="14">The sequence shown here is derived from an EMBL/GenBank/DDBJ whole genome shotgun (WGS) entry which is preliminary data.</text>
</comment>
<gene>
    <name evidence="14" type="ORF">CGS46_11760</name>
</gene>
<evidence type="ECO:0000256" key="5">
    <source>
        <dbReference type="ARBA" id="ARBA00022741"/>
    </source>
</evidence>
<feature type="domain" description="GS beta-grasp" evidence="12">
    <location>
        <begin position="16"/>
        <end position="101"/>
    </location>
</feature>
<dbReference type="PROSITE" id="PS00180">
    <property type="entry name" value="GLNA_1"/>
    <property type="match status" value="1"/>
</dbReference>
<evidence type="ECO:0000256" key="10">
    <source>
        <dbReference type="RuleBase" id="RU000384"/>
    </source>
</evidence>
<dbReference type="PROSITE" id="PS00181">
    <property type="entry name" value="GLNA_ATP"/>
    <property type="match status" value="1"/>
</dbReference>
<evidence type="ECO:0000256" key="7">
    <source>
        <dbReference type="ARBA" id="ARBA00022842"/>
    </source>
</evidence>
<keyword evidence="6 11" id="KW-0067">ATP-binding</keyword>
<dbReference type="InterPro" id="IPR036651">
    <property type="entry name" value="Gln_synt_N_sf"/>
</dbReference>
<evidence type="ECO:0000256" key="9">
    <source>
        <dbReference type="PROSITE-ProRule" id="PRU01330"/>
    </source>
</evidence>
<keyword evidence="5 11" id="KW-0547">Nucleotide-binding</keyword>
<dbReference type="PROSITE" id="PS51987">
    <property type="entry name" value="GS_CATALYTIC"/>
    <property type="match status" value="1"/>
</dbReference>
<dbReference type="EMBL" id="NMTQ01000037">
    <property type="protein sequence ID" value="PDX57208.1"/>
    <property type="molecule type" value="Genomic_DNA"/>
</dbReference>
<accession>A0A2A6Z774</accession>
<dbReference type="Gene3D" id="3.30.590.10">
    <property type="entry name" value="Glutamine synthetase/guanido kinase, catalytic domain"/>
    <property type="match status" value="1"/>
</dbReference>
<evidence type="ECO:0000313" key="15">
    <source>
        <dbReference type="Proteomes" id="UP000220752"/>
    </source>
</evidence>
<proteinExistence type="inferred from homology"/>
<keyword evidence="4 11" id="KW-0436">Ligase</keyword>
<evidence type="ECO:0000256" key="2">
    <source>
        <dbReference type="ARBA" id="ARBA00009897"/>
    </source>
</evidence>
<comment type="similarity">
    <text evidence="2 9 10">Belongs to the glutamine synthetase family.</text>
</comment>
<dbReference type="Proteomes" id="UP000220752">
    <property type="component" value="Unassembled WGS sequence"/>
</dbReference>
<evidence type="ECO:0000259" key="12">
    <source>
        <dbReference type="PROSITE" id="PS51986"/>
    </source>
</evidence>
<dbReference type="Pfam" id="PF00120">
    <property type="entry name" value="Gln-synt_C"/>
    <property type="match status" value="1"/>
</dbReference>
<evidence type="ECO:0000256" key="1">
    <source>
        <dbReference type="ARBA" id="ARBA00001946"/>
    </source>
</evidence>
<dbReference type="InterPro" id="IPR027302">
    <property type="entry name" value="Gln_synth_N_conserv_site"/>
</dbReference>
<dbReference type="GO" id="GO:0005524">
    <property type="term" value="F:ATP binding"/>
    <property type="evidence" value="ECO:0007669"/>
    <property type="project" value="UniProtKB-KW"/>
</dbReference>
<evidence type="ECO:0000256" key="4">
    <source>
        <dbReference type="ARBA" id="ARBA00022598"/>
    </source>
</evidence>
<evidence type="ECO:0000256" key="8">
    <source>
        <dbReference type="ARBA" id="ARBA00049436"/>
    </source>
</evidence>
<dbReference type="PANTHER" id="PTHR43785">
    <property type="entry name" value="GAMMA-GLUTAMYLPUTRESCINE SYNTHETASE"/>
    <property type="match status" value="1"/>
</dbReference>
<evidence type="ECO:0000313" key="14">
    <source>
        <dbReference type="EMBL" id="PDX57208.1"/>
    </source>
</evidence>
<evidence type="ECO:0000256" key="6">
    <source>
        <dbReference type="ARBA" id="ARBA00022840"/>
    </source>
</evidence>
<organism evidence="14 15">
    <name type="scientific">Faecalibacterium langellae</name>
    <dbReference type="NCBI Taxonomy" id="3435293"/>
    <lineage>
        <taxon>Bacteria</taxon>
        <taxon>Bacillati</taxon>
        <taxon>Bacillota</taxon>
        <taxon>Clostridia</taxon>
        <taxon>Eubacteriales</taxon>
        <taxon>Oscillospiraceae</taxon>
        <taxon>Faecalibacterium</taxon>
    </lineage>
</organism>
<reference evidence="14 15" key="1">
    <citation type="journal article" date="2017" name="Front. Microbiol.">
        <title>New Insights into the Diversity of the Genus Faecalibacterium.</title>
        <authorList>
            <person name="Benevides L."/>
            <person name="Burman S."/>
            <person name="Martin R."/>
            <person name="Robert V."/>
            <person name="Thomas M."/>
            <person name="Miquel S."/>
            <person name="Chain F."/>
            <person name="Sokol H."/>
            <person name="Bermudez-Humaran L.G."/>
            <person name="Morrison M."/>
            <person name="Langella P."/>
            <person name="Azevedo V.A."/>
            <person name="Chatel J.M."/>
            <person name="Soares S."/>
        </authorList>
    </citation>
    <scope>NUCLEOTIDE SEQUENCE [LARGE SCALE GENOMIC DNA]</scope>
    <source>
        <strain evidence="15">CNCM I-4540</strain>
    </source>
</reference>